<evidence type="ECO:0000313" key="3">
    <source>
        <dbReference type="Proteomes" id="UP001597540"/>
    </source>
</evidence>
<dbReference type="Pfam" id="PF10543">
    <property type="entry name" value="ORF6N"/>
    <property type="match status" value="1"/>
</dbReference>
<evidence type="ECO:0000259" key="1">
    <source>
        <dbReference type="Pfam" id="PF10543"/>
    </source>
</evidence>
<gene>
    <name evidence="2" type="ORF">ACFSVM_25530</name>
</gene>
<keyword evidence="3" id="KW-1185">Reference proteome</keyword>
<organism evidence="2 3">
    <name type="scientific">Paenibacillus shunpengii</name>
    <dbReference type="NCBI Taxonomy" id="2054424"/>
    <lineage>
        <taxon>Bacteria</taxon>
        <taxon>Bacillati</taxon>
        <taxon>Bacillota</taxon>
        <taxon>Bacilli</taxon>
        <taxon>Bacillales</taxon>
        <taxon>Paenibacillaceae</taxon>
        <taxon>Paenibacillus</taxon>
    </lineage>
</organism>
<accession>A0ABW5SVK8</accession>
<dbReference type="RefSeq" id="WP_379265337.1">
    <property type="nucleotide sequence ID" value="NZ_JBHUMJ010000017.1"/>
</dbReference>
<dbReference type="InterPro" id="IPR018873">
    <property type="entry name" value="KilA-N_DNA-bd_domain"/>
</dbReference>
<dbReference type="EMBL" id="JBHUMJ010000017">
    <property type="protein sequence ID" value="MFD2703795.1"/>
    <property type="molecule type" value="Genomic_DNA"/>
</dbReference>
<proteinExistence type="predicted"/>
<reference evidence="3" key="1">
    <citation type="journal article" date="2019" name="Int. J. Syst. Evol. Microbiol.">
        <title>The Global Catalogue of Microorganisms (GCM) 10K type strain sequencing project: providing services to taxonomists for standard genome sequencing and annotation.</title>
        <authorList>
            <consortium name="The Broad Institute Genomics Platform"/>
            <consortium name="The Broad Institute Genome Sequencing Center for Infectious Disease"/>
            <person name="Wu L."/>
            <person name="Ma J."/>
        </authorList>
    </citation>
    <scope>NUCLEOTIDE SEQUENCE [LARGE SCALE GENOMIC DNA]</scope>
    <source>
        <strain evidence="3">KCTC 33849</strain>
    </source>
</reference>
<feature type="domain" description="KilA-N DNA-binding" evidence="1">
    <location>
        <begin position="5"/>
        <end position="89"/>
    </location>
</feature>
<comment type="caution">
    <text evidence="2">The sequence shown here is derived from an EMBL/GenBank/DDBJ whole genome shotgun (WGS) entry which is preliminary data.</text>
</comment>
<dbReference type="Proteomes" id="UP001597540">
    <property type="component" value="Unassembled WGS sequence"/>
</dbReference>
<feature type="non-terminal residue" evidence="2">
    <location>
        <position position="139"/>
    </location>
</feature>
<sequence>MNQLQPIEHQGTRVLTSSILAESLGTVIQIITNNFNRNKDRYTVGKHYFALEGEEKRAFLNQHQNDLGSRNSAVLYLWTEKGAWLHAKSLNTDRAWEAYEMLVDDYYRVKEASINLSGLSPQLQLLIQMEQSVKQIEQR</sequence>
<protein>
    <submittedName>
        <fullName evidence="2">ORF6N domain-containing protein</fullName>
    </submittedName>
</protein>
<name>A0ABW5SVK8_9BACL</name>
<evidence type="ECO:0000313" key="2">
    <source>
        <dbReference type="EMBL" id="MFD2703795.1"/>
    </source>
</evidence>